<protein>
    <submittedName>
        <fullName evidence="2">Uncharacterized protein</fullName>
    </submittedName>
</protein>
<evidence type="ECO:0000313" key="2">
    <source>
        <dbReference type="EMBL" id="KAK9128640.1"/>
    </source>
</evidence>
<feature type="compositionally biased region" description="Basic residues" evidence="1">
    <location>
        <begin position="332"/>
        <end position="344"/>
    </location>
</feature>
<feature type="compositionally biased region" description="Low complexity" evidence="1">
    <location>
        <begin position="367"/>
        <end position="376"/>
    </location>
</feature>
<proteinExistence type="predicted"/>
<dbReference type="AlphaFoldDB" id="A0AAP0J8J8"/>
<evidence type="ECO:0000313" key="3">
    <source>
        <dbReference type="Proteomes" id="UP001420932"/>
    </source>
</evidence>
<organism evidence="2 3">
    <name type="scientific">Stephania yunnanensis</name>
    <dbReference type="NCBI Taxonomy" id="152371"/>
    <lineage>
        <taxon>Eukaryota</taxon>
        <taxon>Viridiplantae</taxon>
        <taxon>Streptophyta</taxon>
        <taxon>Embryophyta</taxon>
        <taxon>Tracheophyta</taxon>
        <taxon>Spermatophyta</taxon>
        <taxon>Magnoliopsida</taxon>
        <taxon>Ranunculales</taxon>
        <taxon>Menispermaceae</taxon>
        <taxon>Menispermoideae</taxon>
        <taxon>Cissampelideae</taxon>
        <taxon>Stephania</taxon>
    </lineage>
</organism>
<name>A0AAP0J8J8_9MAGN</name>
<keyword evidence="3" id="KW-1185">Reference proteome</keyword>
<comment type="caution">
    <text evidence="2">The sequence shown here is derived from an EMBL/GenBank/DDBJ whole genome shotgun (WGS) entry which is preliminary data.</text>
</comment>
<dbReference type="Proteomes" id="UP001420932">
    <property type="component" value="Unassembled WGS sequence"/>
</dbReference>
<sequence>MFLATFGGPAGALPTHEVRALVLEMSLLPLKICCDDNLVTLIRIDLWHHLKINDILVNRCVGGLGGHLLQSLMHELEEMVCHADMDMDDREAMRRYNVMTTVRGLKSDDTRNSVKEEPRATTAASEESAEQRRRSRTQPAVAKDHEGDQAAAAQGPSTGGGQSRRLPASAAKGVADLADHGGTGGSGGGSKKRAAAADPKKGAAVATNSGTGRRIPRSGAKENTAQRRRRLAVDQAGLKERDIILRAKYDTRNSVKEERGRPAAMEELGRAAAAEPGPTAAAEDRGGDQAEAAQGQSTGGGQSQMRPASAAQGPRSWRITTTQEAAATVRKNGQRRRIQRRGQRWQRIAAAEENTAQRQQRRRRIPRSGAASRSIG</sequence>
<accession>A0AAP0J8J8</accession>
<feature type="region of interest" description="Disordered" evidence="1">
    <location>
        <begin position="107"/>
        <end position="376"/>
    </location>
</feature>
<feature type="compositionally biased region" description="Basic and acidic residues" evidence="1">
    <location>
        <begin position="237"/>
        <end position="261"/>
    </location>
</feature>
<feature type="compositionally biased region" description="Basic and acidic residues" evidence="1">
    <location>
        <begin position="107"/>
        <end position="119"/>
    </location>
</feature>
<gene>
    <name evidence="2" type="ORF">Syun_017437</name>
</gene>
<evidence type="ECO:0000256" key="1">
    <source>
        <dbReference type="SAM" id="MobiDB-lite"/>
    </source>
</evidence>
<feature type="compositionally biased region" description="Low complexity" evidence="1">
    <location>
        <begin position="263"/>
        <end position="281"/>
    </location>
</feature>
<dbReference type="EMBL" id="JBBNAF010000007">
    <property type="protein sequence ID" value="KAK9128640.1"/>
    <property type="molecule type" value="Genomic_DNA"/>
</dbReference>
<reference evidence="2 3" key="1">
    <citation type="submission" date="2024-01" db="EMBL/GenBank/DDBJ databases">
        <title>Genome assemblies of Stephania.</title>
        <authorList>
            <person name="Yang L."/>
        </authorList>
    </citation>
    <scope>NUCLEOTIDE SEQUENCE [LARGE SCALE GENOMIC DNA]</scope>
    <source>
        <strain evidence="2">YNDBR</strain>
        <tissue evidence="2">Leaf</tissue>
    </source>
</reference>